<protein>
    <submittedName>
        <fullName evidence="1">Uncharacterized protein</fullName>
    </submittedName>
</protein>
<sequence length="240" mass="27368">MLGQVTHLHDGIFHRLFVDPLGLKPHDDLVLLGPEDDLLHAFEAEGLQPDVVTLEFSRYGLEFRRANGEALRKRLQDTIRGMGLETGNGYPPLLEALFSYLDLPYEFTTLSEYGCKTGTPLYLVDADVFSRLKLREVERMLERKNIEAFVDGGQDPGPGVSSERVLAGLYFRDGVRAFAYTEEMGARDRFMKDRISLLMRYHGPGRFLHVCGWRHLADPRQIYAPLNPTKVFIHDRTVCI</sequence>
<accession>A0A7C4KKD1</accession>
<comment type="caution">
    <text evidence="1">The sequence shown here is derived from an EMBL/GenBank/DDBJ whole genome shotgun (WGS) entry which is preliminary data.</text>
</comment>
<reference evidence="1" key="1">
    <citation type="journal article" date="2020" name="mSystems">
        <title>Genome- and Community-Level Interaction Insights into Carbon Utilization and Element Cycling Functions of Hydrothermarchaeota in Hydrothermal Sediment.</title>
        <authorList>
            <person name="Zhou Z."/>
            <person name="Liu Y."/>
            <person name="Xu W."/>
            <person name="Pan J."/>
            <person name="Luo Z.H."/>
            <person name="Li M."/>
        </authorList>
    </citation>
    <scope>NUCLEOTIDE SEQUENCE [LARGE SCALE GENOMIC DNA]</scope>
    <source>
        <strain evidence="1">SpSt-573</strain>
    </source>
</reference>
<proteinExistence type="predicted"/>
<name>A0A7C4KKD1_9CHLR</name>
<dbReference type="AlphaFoldDB" id="A0A7C4KKD1"/>
<evidence type="ECO:0000313" key="1">
    <source>
        <dbReference type="EMBL" id="HGS22131.1"/>
    </source>
</evidence>
<gene>
    <name evidence="1" type="ORF">ENT37_09705</name>
</gene>
<organism evidence="1">
    <name type="scientific">Anaerolinea thermolimosa</name>
    <dbReference type="NCBI Taxonomy" id="229919"/>
    <lineage>
        <taxon>Bacteria</taxon>
        <taxon>Bacillati</taxon>
        <taxon>Chloroflexota</taxon>
        <taxon>Anaerolineae</taxon>
        <taxon>Anaerolineales</taxon>
        <taxon>Anaerolineaceae</taxon>
        <taxon>Anaerolinea</taxon>
    </lineage>
</organism>
<dbReference type="EMBL" id="DSYK01000470">
    <property type="protein sequence ID" value="HGS22131.1"/>
    <property type="molecule type" value="Genomic_DNA"/>
</dbReference>